<dbReference type="GO" id="GO:0044718">
    <property type="term" value="P:siderophore transmembrane transport"/>
    <property type="evidence" value="ECO:0007669"/>
    <property type="project" value="TreeGrafter"/>
</dbReference>
<protein>
    <recommendedName>
        <fullName evidence="13">TonB-dependent receptor-like beta-barrel domain-containing protein</fullName>
    </recommendedName>
</protein>
<name>A0A3A1YQT0_9GAMM</name>
<dbReference type="InterPro" id="IPR037066">
    <property type="entry name" value="Plug_dom_sf"/>
</dbReference>
<keyword evidence="5 11" id="KW-0812">Transmembrane</keyword>
<dbReference type="Gene3D" id="2.40.170.20">
    <property type="entry name" value="TonB-dependent receptor, beta-barrel domain"/>
    <property type="match status" value="1"/>
</dbReference>
<evidence type="ECO:0000256" key="9">
    <source>
        <dbReference type="ARBA" id="ARBA00023170"/>
    </source>
</evidence>
<dbReference type="Proteomes" id="UP000265916">
    <property type="component" value="Unassembled WGS sequence"/>
</dbReference>
<evidence type="ECO:0000256" key="1">
    <source>
        <dbReference type="ARBA" id="ARBA00004571"/>
    </source>
</evidence>
<feature type="signal peptide" evidence="12">
    <location>
        <begin position="1"/>
        <end position="26"/>
    </location>
</feature>
<dbReference type="InterPro" id="IPR039426">
    <property type="entry name" value="TonB-dep_rcpt-like"/>
</dbReference>
<keyword evidence="3 11" id="KW-0813">Transport</keyword>
<evidence type="ECO:0000256" key="6">
    <source>
        <dbReference type="ARBA" id="ARBA00022729"/>
    </source>
</evidence>
<evidence type="ECO:0000256" key="5">
    <source>
        <dbReference type="ARBA" id="ARBA00022692"/>
    </source>
</evidence>
<keyword evidence="9" id="KW-0675">Receptor</keyword>
<reference evidence="14 15" key="1">
    <citation type="submission" date="2017-08" db="EMBL/GenBank/DDBJ databases">
        <title>Reclassification of Bisgaard taxon 37 and 44.</title>
        <authorList>
            <person name="Christensen H."/>
        </authorList>
    </citation>
    <scope>NUCLEOTIDE SEQUENCE [LARGE SCALE GENOMIC DNA]</scope>
    <source>
        <strain evidence="14 15">111</strain>
    </source>
</reference>
<keyword evidence="7" id="KW-0798">TonB box</keyword>
<proteinExistence type="inferred from homology"/>
<dbReference type="PROSITE" id="PS52016">
    <property type="entry name" value="TONB_DEPENDENT_REC_3"/>
    <property type="match status" value="1"/>
</dbReference>
<comment type="subcellular location">
    <subcellularLocation>
        <location evidence="1 11">Cell outer membrane</location>
        <topology evidence="1 11">Multi-pass membrane protein</topology>
    </subcellularLocation>
</comment>
<organism evidence="14 15">
    <name type="scientific">Psittacicella hinzii</name>
    <dbReference type="NCBI Taxonomy" id="2028575"/>
    <lineage>
        <taxon>Bacteria</taxon>
        <taxon>Pseudomonadati</taxon>
        <taxon>Pseudomonadota</taxon>
        <taxon>Gammaproteobacteria</taxon>
        <taxon>Pasteurellales</taxon>
        <taxon>Psittacicellaceae</taxon>
        <taxon>Psittacicella</taxon>
    </lineage>
</organism>
<dbReference type="InterPro" id="IPR036942">
    <property type="entry name" value="Beta-barrel_TonB_sf"/>
</dbReference>
<dbReference type="GO" id="GO:0009279">
    <property type="term" value="C:cell outer membrane"/>
    <property type="evidence" value="ECO:0007669"/>
    <property type="project" value="UniProtKB-SubCell"/>
</dbReference>
<feature type="domain" description="TonB-dependent receptor-like beta-barrel" evidence="13">
    <location>
        <begin position="245"/>
        <end position="682"/>
    </location>
</feature>
<evidence type="ECO:0000256" key="3">
    <source>
        <dbReference type="ARBA" id="ARBA00022448"/>
    </source>
</evidence>
<dbReference type="OrthoDB" id="9764669at2"/>
<keyword evidence="10 11" id="KW-0998">Cell outer membrane</keyword>
<evidence type="ECO:0000259" key="13">
    <source>
        <dbReference type="Pfam" id="PF00593"/>
    </source>
</evidence>
<evidence type="ECO:0000256" key="11">
    <source>
        <dbReference type="PROSITE-ProRule" id="PRU01360"/>
    </source>
</evidence>
<evidence type="ECO:0000313" key="15">
    <source>
        <dbReference type="Proteomes" id="UP000265916"/>
    </source>
</evidence>
<evidence type="ECO:0000256" key="2">
    <source>
        <dbReference type="ARBA" id="ARBA00008143"/>
    </source>
</evidence>
<comment type="caution">
    <text evidence="14">The sequence shown here is derived from an EMBL/GenBank/DDBJ whole genome shotgun (WGS) entry which is preliminary data.</text>
</comment>
<dbReference type="EMBL" id="NRJG01000023">
    <property type="protein sequence ID" value="RIY39871.1"/>
    <property type="molecule type" value="Genomic_DNA"/>
</dbReference>
<evidence type="ECO:0000256" key="8">
    <source>
        <dbReference type="ARBA" id="ARBA00023136"/>
    </source>
</evidence>
<sequence length="733" mass="82059">MRMQRTFTLTLVASALAAMTLGVVHADTTSTTLSTITVTGTNTATTNTLTTTTANLGTLKSFFGNDLSVSVTKGQRQRDGEASINIRGLQGNRVALTLDGVSLGEGLESRFWSGKLKVMSWGRGVMLETTALKSAILDLAGNKQGSLGASIDFRTLDPADIRQGKAQGGYVYGKYDSTDSSYVSSLAYAWQWQNYEGSILTTYRQGHEVKNNSQAYTPATGTNRQQPNPQDNKRFYLLTKHFYSLNEQQRLGLTYEYLRDKSYTNELSNVGFATVRRVSTYTDYAFTNDKNTRQRVSFSHDYTSDNLLVQSSLTYAVAKTRNYRENATASTSSVSANMAFTTTQSRGKYEFKTLNLSSQAVQRLGALQTLRYGLVLERNVANFGYTQTVGNTVSSYKPIPKSQVLTTNLYFIDELKWQGLTVKPTLSFMHYSVKPRTSDGYTQAVSLTGSYGSLTKVSKTRLLPKLYLDYKVASWLVPYAQLSLGYRIPSVQQLYGYFNRGNNTYLLGNPNLKAESSRNFELGFKGQTPDFNYQVSGFVSKYKNFITRRIDSGIYFTYTNADSAKTYGLTFNGKARLSQDLYLQAGLAWTRGNQHGWDQASQSIKKTGLNSVDPLRTNLALSYERQDWSARVNWTWTDTRQTSDLNVGTSMYNPTTAYSKVDVDLYWRPSANLELGVGVSNLFNAQYVDWSDISYYYTNFFEANGGISGVNADNWKSFTQLGRTYYVTAKYSF</sequence>
<dbReference type="Pfam" id="PF00593">
    <property type="entry name" value="TonB_dep_Rec_b-barrel"/>
    <property type="match status" value="1"/>
</dbReference>
<keyword evidence="4 11" id="KW-1134">Transmembrane beta strand</keyword>
<evidence type="ECO:0000256" key="7">
    <source>
        <dbReference type="ARBA" id="ARBA00023077"/>
    </source>
</evidence>
<keyword evidence="6 12" id="KW-0732">Signal</keyword>
<evidence type="ECO:0000313" key="14">
    <source>
        <dbReference type="EMBL" id="RIY39871.1"/>
    </source>
</evidence>
<evidence type="ECO:0000256" key="12">
    <source>
        <dbReference type="SAM" id="SignalP"/>
    </source>
</evidence>
<keyword evidence="15" id="KW-1185">Reference proteome</keyword>
<dbReference type="SUPFAM" id="SSF56935">
    <property type="entry name" value="Porins"/>
    <property type="match status" value="1"/>
</dbReference>
<keyword evidence="8 11" id="KW-0472">Membrane</keyword>
<dbReference type="GO" id="GO:0015344">
    <property type="term" value="F:siderophore uptake transmembrane transporter activity"/>
    <property type="evidence" value="ECO:0007669"/>
    <property type="project" value="TreeGrafter"/>
</dbReference>
<dbReference type="PANTHER" id="PTHR30069">
    <property type="entry name" value="TONB-DEPENDENT OUTER MEMBRANE RECEPTOR"/>
    <property type="match status" value="1"/>
</dbReference>
<evidence type="ECO:0000256" key="10">
    <source>
        <dbReference type="ARBA" id="ARBA00023237"/>
    </source>
</evidence>
<accession>A0A3A1YQT0</accession>
<dbReference type="InterPro" id="IPR000531">
    <property type="entry name" value="Beta-barrel_TonB"/>
</dbReference>
<dbReference type="PANTHER" id="PTHR30069:SF29">
    <property type="entry name" value="HEMOGLOBIN AND HEMOGLOBIN-HAPTOGLOBIN-BINDING PROTEIN 1-RELATED"/>
    <property type="match status" value="1"/>
</dbReference>
<feature type="chain" id="PRO_5017195640" description="TonB-dependent receptor-like beta-barrel domain-containing protein" evidence="12">
    <location>
        <begin position="27"/>
        <end position="733"/>
    </location>
</feature>
<gene>
    <name evidence="14" type="ORF">CKF58_01510</name>
</gene>
<dbReference type="Gene3D" id="2.170.130.10">
    <property type="entry name" value="TonB-dependent receptor, plug domain"/>
    <property type="match status" value="1"/>
</dbReference>
<evidence type="ECO:0000256" key="4">
    <source>
        <dbReference type="ARBA" id="ARBA00022452"/>
    </source>
</evidence>
<dbReference type="AlphaFoldDB" id="A0A3A1YQT0"/>
<comment type="similarity">
    <text evidence="2">Belongs to the TonB-dependent receptor family. Hemoglobin/haptoglobin binding protein subfamily.</text>
</comment>